<reference evidence="1" key="2">
    <citation type="journal article" date="2022" name="New Phytol.">
        <title>Evolutionary transition to the ectomycorrhizal habit in the genomes of a hyperdiverse lineage of mushroom-forming fungi.</title>
        <authorList>
            <person name="Looney B."/>
            <person name="Miyauchi S."/>
            <person name="Morin E."/>
            <person name="Drula E."/>
            <person name="Courty P.E."/>
            <person name="Kohler A."/>
            <person name="Kuo A."/>
            <person name="LaButti K."/>
            <person name="Pangilinan J."/>
            <person name="Lipzen A."/>
            <person name="Riley R."/>
            <person name="Andreopoulos W."/>
            <person name="He G."/>
            <person name="Johnson J."/>
            <person name="Nolan M."/>
            <person name="Tritt A."/>
            <person name="Barry K.W."/>
            <person name="Grigoriev I.V."/>
            <person name="Nagy L.G."/>
            <person name="Hibbett D."/>
            <person name="Henrissat B."/>
            <person name="Matheny P.B."/>
            <person name="Labbe J."/>
            <person name="Martin F.M."/>
        </authorList>
    </citation>
    <scope>NUCLEOTIDE SEQUENCE</scope>
    <source>
        <strain evidence="1">FP105234-sp</strain>
    </source>
</reference>
<sequence length="468" mass="51862">MSTALGPGDADADSLLLIAQLSLEDLEEVNDHRKGKGRAGSALPDDQVAVDEQLRYFRDLRSQLEDHALACSLERAWRTDRDILNIIAAIDQAEGDDRNAAVALSNGQPLPPASQHQRSLAALNASLASSASLDPEVAVGGAVTVEIDDKGEEPQRADLASASSQSELGNQFLDLDAPPAYSQRSQPSRVDCIICTENKRKTHLLRAPCGHYYCRACIVDLIDSATRDETLFPVRCCHRPFPVDDFTPYLSARQHNLFRKKAFEFGTPPEARLYCCNPTCSIFLGPAGSSRADVVCPDCQTIICTECRSASHPGDACTVAAALLELKALALAEHWQTCPGCSAMVELVQGCYHMTCRCRSQFCYLCAAPWKTCPCPQWTEARLVDDAERRVLNEHGERAAAVRPEQFRARVEQAVEQLRANHVCTDHRWRYRHGEGACEECHFYLPMFLMRCVHCQLLVCKRCSQNRL</sequence>
<gene>
    <name evidence="1" type="ORF">FA95DRAFT_1588849</name>
</gene>
<accession>A0ACB8RVF9</accession>
<organism evidence="1 2">
    <name type="scientific">Auriscalpium vulgare</name>
    <dbReference type="NCBI Taxonomy" id="40419"/>
    <lineage>
        <taxon>Eukaryota</taxon>
        <taxon>Fungi</taxon>
        <taxon>Dikarya</taxon>
        <taxon>Basidiomycota</taxon>
        <taxon>Agaricomycotina</taxon>
        <taxon>Agaricomycetes</taxon>
        <taxon>Russulales</taxon>
        <taxon>Auriscalpiaceae</taxon>
        <taxon>Auriscalpium</taxon>
    </lineage>
</organism>
<dbReference type="EMBL" id="MU275891">
    <property type="protein sequence ID" value="KAI0048148.1"/>
    <property type="molecule type" value="Genomic_DNA"/>
</dbReference>
<evidence type="ECO:0000313" key="1">
    <source>
        <dbReference type="EMBL" id="KAI0048148.1"/>
    </source>
</evidence>
<reference evidence="1" key="1">
    <citation type="submission" date="2021-02" db="EMBL/GenBank/DDBJ databases">
        <authorList>
            <consortium name="DOE Joint Genome Institute"/>
            <person name="Ahrendt S."/>
            <person name="Looney B.P."/>
            <person name="Miyauchi S."/>
            <person name="Morin E."/>
            <person name="Drula E."/>
            <person name="Courty P.E."/>
            <person name="Chicoki N."/>
            <person name="Fauchery L."/>
            <person name="Kohler A."/>
            <person name="Kuo A."/>
            <person name="Labutti K."/>
            <person name="Pangilinan J."/>
            <person name="Lipzen A."/>
            <person name="Riley R."/>
            <person name="Andreopoulos W."/>
            <person name="He G."/>
            <person name="Johnson J."/>
            <person name="Barry K.W."/>
            <person name="Grigoriev I.V."/>
            <person name="Nagy L."/>
            <person name="Hibbett D."/>
            <person name="Henrissat B."/>
            <person name="Matheny P.B."/>
            <person name="Labbe J."/>
            <person name="Martin F."/>
        </authorList>
    </citation>
    <scope>NUCLEOTIDE SEQUENCE</scope>
    <source>
        <strain evidence="1">FP105234-sp</strain>
    </source>
</reference>
<protein>
    <submittedName>
        <fullName evidence="1">Uncharacterized protein</fullName>
    </submittedName>
</protein>
<keyword evidence="2" id="KW-1185">Reference proteome</keyword>
<dbReference type="Proteomes" id="UP000814033">
    <property type="component" value="Unassembled WGS sequence"/>
</dbReference>
<name>A0ACB8RVF9_9AGAM</name>
<comment type="caution">
    <text evidence="1">The sequence shown here is derived from an EMBL/GenBank/DDBJ whole genome shotgun (WGS) entry which is preliminary data.</text>
</comment>
<proteinExistence type="predicted"/>
<evidence type="ECO:0000313" key="2">
    <source>
        <dbReference type="Proteomes" id="UP000814033"/>
    </source>
</evidence>